<gene>
    <name evidence="1" type="ORF">M436DRAFT_43379</name>
</gene>
<evidence type="ECO:0000313" key="2">
    <source>
        <dbReference type="Proteomes" id="UP000027730"/>
    </source>
</evidence>
<dbReference type="GO" id="GO:0004721">
    <property type="term" value="F:phosphoprotein phosphatase activity"/>
    <property type="evidence" value="ECO:0007669"/>
    <property type="project" value="InterPro"/>
</dbReference>
<dbReference type="Proteomes" id="UP000027730">
    <property type="component" value="Unassembled WGS sequence"/>
</dbReference>
<dbReference type="GeneID" id="25409936"/>
<dbReference type="PANTHER" id="PTHR31126">
    <property type="entry name" value="TYROSINE-PROTEIN PHOSPHATASE"/>
    <property type="match status" value="1"/>
</dbReference>
<reference evidence="1 2" key="1">
    <citation type="journal article" date="2014" name="BMC Genomics">
        <title>Genome sequencing of four Aureobasidium pullulans varieties: biotechnological potential, stress tolerance, and description of new species.</title>
        <authorList>
            <person name="Gostin Ar C."/>
            <person name="Ohm R.A."/>
            <person name="Kogej T."/>
            <person name="Sonjak S."/>
            <person name="Turk M."/>
            <person name="Zajc J."/>
            <person name="Zalar P."/>
            <person name="Grube M."/>
            <person name="Sun H."/>
            <person name="Han J."/>
            <person name="Sharma A."/>
            <person name="Chiniquy J."/>
            <person name="Ngan C.Y."/>
            <person name="Lipzen A."/>
            <person name="Barry K."/>
            <person name="Grigoriev I.V."/>
            <person name="Gunde-Cimerman N."/>
        </authorList>
    </citation>
    <scope>NUCLEOTIDE SEQUENCE [LARGE SCALE GENOMIC DNA]</scope>
    <source>
        <strain evidence="1 2">CBS 147.97</strain>
    </source>
</reference>
<dbReference type="OrthoDB" id="9988524at2759"/>
<dbReference type="EMBL" id="KL584707">
    <property type="protein sequence ID" value="KEQ74206.1"/>
    <property type="molecule type" value="Genomic_DNA"/>
</dbReference>
<keyword evidence="2" id="KW-1185">Reference proteome</keyword>
<proteinExistence type="predicted"/>
<dbReference type="SUPFAM" id="SSF52799">
    <property type="entry name" value="(Phosphotyrosine protein) phosphatases II"/>
    <property type="match status" value="1"/>
</dbReference>
<protein>
    <submittedName>
        <fullName evidence="1">Uncharacterized protein</fullName>
    </submittedName>
</protein>
<accession>A0A074XI01</accession>
<dbReference type="InterPro" id="IPR026893">
    <property type="entry name" value="Tyr/Ser_Pase_IphP-type"/>
</dbReference>
<sequence length="304" mass="34802">MDQRQAEKTPSLTTVVNFRDVSRYVKNIKPGLLFRSAHIDDASRDDLDTLREKYRIRSVIDLRGMQHWPLISTLRLPGKYDSDYTQQYPDHVASTSILGLRLHYIGLAGPQYGHFVFSQLGYWERTKAIIHTAVSPASGFQQWRKTVSSQMFQDRMTIPEAFIDHSFPQIKAIFSVLAKPSSYPVLIMNRYGSDLVSLIVDLVLLLLHADTQSIHRDYMQTYEDLASLKEERIRVNREQGAPEDFAEPFLPFVNSLEQHIQTKHGGIEQYLLSVGLSMSELQAMRKILGSDSSVSEKQAWLVDI</sequence>
<dbReference type="RefSeq" id="XP_013428386.1">
    <property type="nucleotide sequence ID" value="XM_013572932.1"/>
</dbReference>
<name>A0A074XI01_9PEZI</name>
<dbReference type="InterPro" id="IPR029021">
    <property type="entry name" value="Prot-tyrosine_phosphatase-like"/>
</dbReference>
<dbReference type="PANTHER" id="PTHR31126:SF10">
    <property type="entry name" value="PROTEIN PHOSPHATASE, PUTATIVE (AFU_ORTHOLOGUE AFUA_6G06650)-RELATED"/>
    <property type="match status" value="1"/>
</dbReference>
<evidence type="ECO:0000313" key="1">
    <source>
        <dbReference type="EMBL" id="KEQ74206.1"/>
    </source>
</evidence>
<dbReference type="Pfam" id="PF13350">
    <property type="entry name" value="Y_phosphatase3"/>
    <property type="match status" value="1"/>
</dbReference>
<dbReference type="STRING" id="1043004.A0A074XI01"/>
<dbReference type="Gene3D" id="3.90.190.10">
    <property type="entry name" value="Protein tyrosine phosphatase superfamily"/>
    <property type="match status" value="1"/>
</dbReference>
<dbReference type="AlphaFoldDB" id="A0A074XI01"/>
<dbReference type="HOGENOM" id="CLU_057546_2_0_1"/>
<organism evidence="1 2">
    <name type="scientific">Aureobasidium namibiae CBS 147.97</name>
    <dbReference type="NCBI Taxonomy" id="1043004"/>
    <lineage>
        <taxon>Eukaryota</taxon>
        <taxon>Fungi</taxon>
        <taxon>Dikarya</taxon>
        <taxon>Ascomycota</taxon>
        <taxon>Pezizomycotina</taxon>
        <taxon>Dothideomycetes</taxon>
        <taxon>Dothideomycetidae</taxon>
        <taxon>Dothideales</taxon>
        <taxon>Saccotheciaceae</taxon>
        <taxon>Aureobasidium</taxon>
    </lineage>
</organism>